<dbReference type="Proteomes" id="UP000306319">
    <property type="component" value="Unassembled WGS sequence"/>
</dbReference>
<accession>A0AC61RBF7</accession>
<comment type="caution">
    <text evidence="1">The sequence shown here is derived from an EMBL/GenBank/DDBJ whole genome shotgun (WGS) entry which is preliminary data.</text>
</comment>
<dbReference type="EC" id="1.4.1.4" evidence="1"/>
<protein>
    <submittedName>
        <fullName evidence="1">NADP-specific glutamate dehydrogenase</fullName>
        <ecNumber evidence="1">1.4.1.4</ecNumber>
    </submittedName>
</protein>
<dbReference type="EMBL" id="SRYB01000035">
    <property type="protein sequence ID" value="TGY76844.1"/>
    <property type="molecule type" value="Genomic_DNA"/>
</dbReference>
<name>A0AC61RBF7_9BACT</name>
<keyword evidence="2" id="KW-1185">Reference proteome</keyword>
<reference evidence="1" key="1">
    <citation type="submission" date="2019-04" db="EMBL/GenBank/DDBJ databases">
        <title>Microbes associate with the intestines of laboratory mice.</title>
        <authorList>
            <person name="Navarre W."/>
            <person name="Wong E."/>
            <person name="Huang K."/>
            <person name="Tropini C."/>
            <person name="Ng K."/>
            <person name="Yu B."/>
        </authorList>
    </citation>
    <scope>NUCLEOTIDE SEQUENCE</scope>
    <source>
        <strain evidence="1">NM04_E33</strain>
    </source>
</reference>
<evidence type="ECO:0000313" key="2">
    <source>
        <dbReference type="Proteomes" id="UP000306319"/>
    </source>
</evidence>
<gene>
    <name evidence="1" type="ORF">E5331_17215</name>
</gene>
<evidence type="ECO:0000313" key="1">
    <source>
        <dbReference type="EMBL" id="TGY76844.1"/>
    </source>
</evidence>
<proteinExistence type="predicted"/>
<sequence length="446" mass="48620">MNISEIMAALEAKHPGEKEYLQAVKEVLLSVEDVYNQHPEFEKARIIERMVEPDRIFTFRVTWIDDKGEVQNNIGYRVQFNNAIGPYKGGIRFHASVNLSILKFLGFEQTFKNALTTLPMGGGKGGSDFSPRGKSDAEIMRFCQAFILELWRNLGPDRDVPAGDIGVGGREVGYMYGMYKKLARENTGTFTGKGLSFGGSRIRPEATGFGAIYFVQDVLKKNWNETLAGKTVAISGFGNVAWGAATKATELGAKVITISGPDGYILDPAGLDKEKIEYMLELRASGNDVVAPYADRFPGSTFFAGKKPWEQKVDIALPCATQNELNGEDAKQLIANGVQLCAEVSNMGCTPEAIDAFIENHTVYCPGKAVNAGGVGVSGLEMSQNAEHLQWSAEEVDRKLHEMMSSIHAACVEYGTQEDGYINYMKGANIAGFLKVADAMMGQGVI</sequence>
<keyword evidence="1" id="KW-0560">Oxidoreductase</keyword>
<organism evidence="1 2">
    <name type="scientific">Lepagella muris</name>
    <dbReference type="NCBI Taxonomy" id="3032870"/>
    <lineage>
        <taxon>Bacteria</taxon>
        <taxon>Pseudomonadati</taxon>
        <taxon>Bacteroidota</taxon>
        <taxon>Bacteroidia</taxon>
        <taxon>Bacteroidales</taxon>
        <taxon>Muribaculaceae</taxon>
        <taxon>Lepagella</taxon>
    </lineage>
</organism>